<accession>A0A8J2YBA0</accession>
<keyword evidence="4" id="KW-1185">Reference proteome</keyword>
<sequence>MKSFRFSLAGATWSGRLIACLSATLAMVVTSTFSAMVLDETSPLLLGPIAASAVLIFTLPTSPLSQPWRVIGGHVISAVIGYGAAILIPDTALAAELSLGLSMLVMTLTRSFHPPGGGMAVTTALAGPEVAKWGILFPFLPVGLNAIALVLTGVAFHALFRQSYPHHPSQEPAGAPAATSGVLPEDLDRALEQMGATFDISREDLNRLLDHAEANAIERRRGPTARMG</sequence>
<evidence type="ECO:0000256" key="1">
    <source>
        <dbReference type="SAM" id="Phobius"/>
    </source>
</evidence>
<evidence type="ECO:0000313" key="3">
    <source>
        <dbReference type="EMBL" id="GGE27355.1"/>
    </source>
</evidence>
<reference evidence="3" key="1">
    <citation type="journal article" date="2014" name="Int. J. Syst. Evol. Microbiol.">
        <title>Complete genome sequence of Corynebacterium casei LMG S-19264T (=DSM 44701T), isolated from a smear-ripened cheese.</title>
        <authorList>
            <consortium name="US DOE Joint Genome Institute (JGI-PGF)"/>
            <person name="Walter F."/>
            <person name="Albersmeier A."/>
            <person name="Kalinowski J."/>
            <person name="Ruckert C."/>
        </authorList>
    </citation>
    <scope>NUCLEOTIDE SEQUENCE</scope>
    <source>
        <strain evidence="3">CCM 7684</strain>
    </source>
</reference>
<dbReference type="EMBL" id="BMCP01000001">
    <property type="protein sequence ID" value="GGE27355.1"/>
    <property type="molecule type" value="Genomic_DNA"/>
</dbReference>
<proteinExistence type="predicted"/>
<evidence type="ECO:0000313" key="4">
    <source>
        <dbReference type="Proteomes" id="UP000602745"/>
    </source>
</evidence>
<feature type="transmembrane region" description="Helical" evidence="1">
    <location>
        <begin position="44"/>
        <end position="61"/>
    </location>
</feature>
<protein>
    <recommendedName>
        <fullName evidence="2">HPP transmembrane region domain-containing protein</fullName>
    </recommendedName>
</protein>
<evidence type="ECO:0000259" key="2">
    <source>
        <dbReference type="Pfam" id="PF04982"/>
    </source>
</evidence>
<dbReference type="InterPro" id="IPR058581">
    <property type="entry name" value="TM_HPP"/>
</dbReference>
<dbReference type="Proteomes" id="UP000602745">
    <property type="component" value="Unassembled WGS sequence"/>
</dbReference>
<keyword evidence="1" id="KW-1133">Transmembrane helix</keyword>
<feature type="transmembrane region" description="Helical" evidence="1">
    <location>
        <begin position="68"/>
        <end position="88"/>
    </location>
</feature>
<keyword evidence="1" id="KW-0812">Transmembrane</keyword>
<organism evidence="3 4">
    <name type="scientific">Agaricicola taiwanensis</name>
    <dbReference type="NCBI Taxonomy" id="591372"/>
    <lineage>
        <taxon>Bacteria</taxon>
        <taxon>Pseudomonadati</taxon>
        <taxon>Pseudomonadota</taxon>
        <taxon>Alphaproteobacteria</taxon>
        <taxon>Rhodobacterales</taxon>
        <taxon>Paracoccaceae</taxon>
        <taxon>Agaricicola</taxon>
    </lineage>
</organism>
<name>A0A8J2YBA0_9RHOB</name>
<dbReference type="RefSeq" id="WP_188407698.1">
    <property type="nucleotide sequence ID" value="NZ_BMCP01000001.1"/>
</dbReference>
<reference evidence="3" key="2">
    <citation type="submission" date="2020-09" db="EMBL/GenBank/DDBJ databases">
        <authorList>
            <person name="Sun Q."/>
            <person name="Sedlacek I."/>
        </authorList>
    </citation>
    <scope>NUCLEOTIDE SEQUENCE</scope>
    <source>
        <strain evidence="3">CCM 7684</strain>
    </source>
</reference>
<comment type="caution">
    <text evidence="3">The sequence shown here is derived from an EMBL/GenBank/DDBJ whole genome shotgun (WGS) entry which is preliminary data.</text>
</comment>
<gene>
    <name evidence="3" type="ORF">GCM10007276_00700</name>
</gene>
<dbReference type="Pfam" id="PF04982">
    <property type="entry name" value="TM_HPP"/>
    <property type="match status" value="1"/>
</dbReference>
<dbReference type="AlphaFoldDB" id="A0A8J2YBA0"/>
<dbReference type="InterPro" id="IPR007065">
    <property type="entry name" value="HPP"/>
</dbReference>
<feature type="transmembrane region" description="Helical" evidence="1">
    <location>
        <begin position="135"/>
        <end position="160"/>
    </location>
</feature>
<feature type="domain" description="HPP transmembrane region" evidence="2">
    <location>
        <begin position="12"/>
        <end position="165"/>
    </location>
</feature>
<keyword evidence="1" id="KW-0472">Membrane</keyword>
<dbReference type="PANTHER" id="PTHR33741">
    <property type="entry name" value="TRANSMEMBRANE PROTEIN DDB_G0269096-RELATED"/>
    <property type="match status" value="1"/>
</dbReference>
<dbReference type="PANTHER" id="PTHR33741:SF5">
    <property type="entry name" value="TRANSMEMBRANE PROTEIN DDB_G0269096-RELATED"/>
    <property type="match status" value="1"/>
</dbReference>